<dbReference type="Pfam" id="PF13669">
    <property type="entry name" value="Glyoxalase_4"/>
    <property type="match status" value="1"/>
</dbReference>
<protein>
    <recommendedName>
        <fullName evidence="2">VOC domain-containing protein</fullName>
    </recommendedName>
</protein>
<dbReference type="SUPFAM" id="SSF54593">
    <property type="entry name" value="Glyoxalase/Bleomycin resistance protein/Dihydroxybiphenyl dioxygenase"/>
    <property type="match status" value="1"/>
</dbReference>
<accession>X1UFU3</accession>
<dbReference type="Gene3D" id="3.10.180.10">
    <property type="entry name" value="2,3-Dihydroxybiphenyl 1,2-Dioxygenase, domain 1"/>
    <property type="match status" value="1"/>
</dbReference>
<evidence type="ECO:0000313" key="1">
    <source>
        <dbReference type="EMBL" id="GAJ02432.1"/>
    </source>
</evidence>
<comment type="caution">
    <text evidence="1">The sequence shown here is derived from an EMBL/GenBank/DDBJ whole genome shotgun (WGS) entry which is preliminary data.</text>
</comment>
<name>X1UFU3_9ZZZZ</name>
<sequence length="148" mass="17371">KNLKVEQLGFVYKDVEKQAKIFEELFNVPKFAIIPETTQVVKYRGKDSKVNIKIAISRQFNIQIELIQLIEGESVFKEFLDQGREGLHHISLFIEDIDSYIEYFKKRGIEMIYSGTLGKQVYAYFDTEETLGIILEVQETRKRRKKAT</sequence>
<dbReference type="InterPro" id="IPR029068">
    <property type="entry name" value="Glyas_Bleomycin-R_OHBP_Dase"/>
</dbReference>
<feature type="non-terminal residue" evidence="1">
    <location>
        <position position="1"/>
    </location>
</feature>
<dbReference type="EMBL" id="BARW01017564">
    <property type="protein sequence ID" value="GAJ02432.1"/>
    <property type="molecule type" value="Genomic_DNA"/>
</dbReference>
<proteinExistence type="predicted"/>
<dbReference type="AlphaFoldDB" id="X1UFU3"/>
<reference evidence="1" key="1">
    <citation type="journal article" date="2014" name="Front. Microbiol.">
        <title>High frequency of phylogenetically diverse reductive dehalogenase-homologous genes in deep subseafloor sedimentary metagenomes.</title>
        <authorList>
            <person name="Kawai M."/>
            <person name="Futagami T."/>
            <person name="Toyoda A."/>
            <person name="Takaki Y."/>
            <person name="Nishi S."/>
            <person name="Hori S."/>
            <person name="Arai W."/>
            <person name="Tsubouchi T."/>
            <person name="Morono Y."/>
            <person name="Uchiyama I."/>
            <person name="Ito T."/>
            <person name="Fujiyama A."/>
            <person name="Inagaki F."/>
            <person name="Takami H."/>
        </authorList>
    </citation>
    <scope>NUCLEOTIDE SEQUENCE</scope>
    <source>
        <strain evidence="1">Expedition CK06-06</strain>
    </source>
</reference>
<organism evidence="1">
    <name type="scientific">marine sediment metagenome</name>
    <dbReference type="NCBI Taxonomy" id="412755"/>
    <lineage>
        <taxon>unclassified sequences</taxon>
        <taxon>metagenomes</taxon>
        <taxon>ecological metagenomes</taxon>
    </lineage>
</organism>
<evidence type="ECO:0008006" key="2">
    <source>
        <dbReference type="Google" id="ProtNLM"/>
    </source>
</evidence>
<gene>
    <name evidence="1" type="ORF">S12H4_30305</name>
</gene>